<proteinExistence type="predicted"/>
<protein>
    <recommendedName>
        <fullName evidence="3">Antitoxin family protein</fullName>
    </recommendedName>
</protein>
<organism evidence="1 2">
    <name type="scientific">Methanoculleus formosensis</name>
    <dbReference type="NCBI Taxonomy" id="2590886"/>
    <lineage>
        <taxon>Archaea</taxon>
        <taxon>Methanobacteriati</taxon>
        <taxon>Methanobacteriota</taxon>
        <taxon>Stenosarchaea group</taxon>
        <taxon>Methanomicrobia</taxon>
        <taxon>Methanomicrobiales</taxon>
        <taxon>Methanomicrobiaceae</taxon>
        <taxon>Methanoculleus</taxon>
    </lineage>
</organism>
<dbReference type="SUPFAM" id="SSF141694">
    <property type="entry name" value="AF2212/PG0164-like"/>
    <property type="match status" value="1"/>
</dbReference>
<evidence type="ECO:0000313" key="1">
    <source>
        <dbReference type="EMBL" id="MCT8337592.1"/>
    </source>
</evidence>
<dbReference type="RefSeq" id="WP_261597697.1">
    <property type="nucleotide sequence ID" value="NZ_VHLL01000004.1"/>
</dbReference>
<dbReference type="AlphaFoldDB" id="A0A9E4ZK75"/>
<name>A0A9E4ZK75_9EURY</name>
<comment type="caution">
    <text evidence="1">The sequence shown here is derived from an EMBL/GenBank/DDBJ whole genome shotgun (WGS) entry which is preliminary data.</text>
</comment>
<dbReference type="Proteomes" id="UP001065682">
    <property type="component" value="Unassembled WGS sequence"/>
</dbReference>
<gene>
    <name evidence="1" type="ORF">FKB36_08870</name>
</gene>
<evidence type="ECO:0008006" key="3">
    <source>
        <dbReference type="Google" id="ProtNLM"/>
    </source>
</evidence>
<keyword evidence="2" id="KW-1185">Reference proteome</keyword>
<evidence type="ECO:0000313" key="2">
    <source>
        <dbReference type="Proteomes" id="UP001065682"/>
    </source>
</evidence>
<accession>A0A9E4ZK75</accession>
<dbReference type="EMBL" id="VHLL01000004">
    <property type="protein sequence ID" value="MCT8337592.1"/>
    <property type="molecule type" value="Genomic_DNA"/>
</dbReference>
<reference evidence="1" key="1">
    <citation type="submission" date="2019-06" db="EMBL/GenBank/DDBJ databases">
        <title>Methanoculleus strain from Tamsui River, Taipei, Taiwan.</title>
        <authorList>
            <person name="You Y.-T."/>
            <person name="Chen S.-C."/>
            <person name="Lai S.-J."/>
            <person name="Lee Y.-C."/>
            <person name="Lai M.-C."/>
        </authorList>
    </citation>
    <scope>NUCLEOTIDE SEQUENCE</scope>
    <source>
        <strain evidence="1">Afa-1</strain>
    </source>
</reference>
<dbReference type="Gene3D" id="4.10.1150.10">
    <property type="entry name" value="AF2212/PG0164-like"/>
    <property type="match status" value="1"/>
</dbReference>
<sequence length="80" mass="8702">MTKTLKVLFDGTVFRPSGPVDLEAGKKYTITVQLTPENSDATTDPAFDIAALAVDTHVSDLAAEHDHYLYGTPKRDTHGQ</sequence>
<dbReference type="InterPro" id="IPR024069">
    <property type="entry name" value="AF2212-like_dom_sf"/>
</dbReference>